<sequence length="372" mass="39290" precursor="true">MKKKVVSAILCTAMVMAMVTGCGGGTKETQKAETPAATEATEAETKAETQAETKAETQAETKAAETQAPETQTEKSADATALTGGGSNIVYIITPSHSNPFFGTEATAAEAKAKELGYEVKTLSHDDDATKQMEHFESAIADKAAAIICDNAGADATIEAVKKAKDANIPTFLIDREINEEGVAISQIVANNYQGAKAVAEVFVEAMNEEGKYVELLGKESDTNAAVRSNAFHEVIDQYPDMEMVAQQSANWEQTEAFEKMETILQSNPDIAGVICGNDTMLEGAVAALDAAGLNVPVIGVDGSDNARDLIKEGKATATALQQAAKIARMAAEQADAYLKNGTTGLDEKQLVDCIAITKDNADKLSAFDYQE</sequence>
<evidence type="ECO:0000256" key="3">
    <source>
        <dbReference type="ARBA" id="ARBA00022729"/>
    </source>
</evidence>
<dbReference type="CDD" id="cd19967">
    <property type="entry name" value="PBP1_TmRBP-like"/>
    <property type="match status" value="1"/>
</dbReference>
<dbReference type="GO" id="GO:0030313">
    <property type="term" value="C:cell envelope"/>
    <property type="evidence" value="ECO:0007669"/>
    <property type="project" value="UniProtKB-SubCell"/>
</dbReference>
<feature type="signal peptide" evidence="5">
    <location>
        <begin position="1"/>
        <end position="17"/>
    </location>
</feature>
<organism evidence="7 8">
    <name type="scientific">Robinsoniella peoriensis</name>
    <dbReference type="NCBI Taxonomy" id="180332"/>
    <lineage>
        <taxon>Bacteria</taxon>
        <taxon>Bacillati</taxon>
        <taxon>Bacillota</taxon>
        <taxon>Clostridia</taxon>
        <taxon>Lachnospirales</taxon>
        <taxon>Lachnospiraceae</taxon>
        <taxon>Robinsoniella</taxon>
    </lineage>
</organism>
<name>A0A4V6HSD5_9FIRM</name>
<evidence type="ECO:0000256" key="2">
    <source>
        <dbReference type="ARBA" id="ARBA00007639"/>
    </source>
</evidence>
<reference evidence="7 8" key="1">
    <citation type="journal article" date="2019" name="Anaerobe">
        <title>Detection of Robinsoniella peoriensis in multiple bone samples of a trauma patient.</title>
        <authorList>
            <person name="Schrottner P."/>
            <person name="Hartwich K."/>
            <person name="Bunk B."/>
            <person name="Schober I."/>
            <person name="Helbig S."/>
            <person name="Rudolph W.W."/>
            <person name="Gunzer F."/>
        </authorList>
    </citation>
    <scope>NUCLEOTIDE SEQUENCE [LARGE SCALE GENOMIC DNA]</scope>
    <source>
        <strain evidence="7 8">DSM 106044</strain>
    </source>
</reference>
<keyword evidence="8" id="KW-1185">Reference proteome</keyword>
<evidence type="ECO:0000313" key="7">
    <source>
        <dbReference type="EMBL" id="TLD02548.1"/>
    </source>
</evidence>
<dbReference type="Pfam" id="PF13407">
    <property type="entry name" value="Peripla_BP_4"/>
    <property type="match status" value="1"/>
</dbReference>
<dbReference type="EMBL" id="QGQD01000012">
    <property type="protein sequence ID" value="TLD02548.1"/>
    <property type="molecule type" value="Genomic_DNA"/>
</dbReference>
<feature type="region of interest" description="Disordered" evidence="4">
    <location>
        <begin position="25"/>
        <end position="81"/>
    </location>
</feature>
<proteinExistence type="inferred from homology"/>
<evidence type="ECO:0000256" key="4">
    <source>
        <dbReference type="SAM" id="MobiDB-lite"/>
    </source>
</evidence>
<dbReference type="PANTHER" id="PTHR46847">
    <property type="entry name" value="D-ALLOSE-BINDING PERIPLASMIC PROTEIN-RELATED"/>
    <property type="match status" value="1"/>
</dbReference>
<dbReference type="Gene3D" id="3.40.50.2300">
    <property type="match status" value="2"/>
</dbReference>
<evidence type="ECO:0000256" key="1">
    <source>
        <dbReference type="ARBA" id="ARBA00004196"/>
    </source>
</evidence>
<dbReference type="InterPro" id="IPR028082">
    <property type="entry name" value="Peripla_BP_I"/>
</dbReference>
<feature type="compositionally biased region" description="Basic and acidic residues" evidence="4">
    <location>
        <begin position="43"/>
        <end position="63"/>
    </location>
</feature>
<evidence type="ECO:0000259" key="6">
    <source>
        <dbReference type="Pfam" id="PF13407"/>
    </source>
</evidence>
<protein>
    <submittedName>
        <fullName evidence="7">D-ribose-binding periplasmic protein</fullName>
    </submittedName>
</protein>
<accession>A0A4V6HSD5</accession>
<evidence type="ECO:0000313" key="8">
    <source>
        <dbReference type="Proteomes" id="UP000306509"/>
    </source>
</evidence>
<dbReference type="GO" id="GO:0030246">
    <property type="term" value="F:carbohydrate binding"/>
    <property type="evidence" value="ECO:0007669"/>
    <property type="project" value="UniProtKB-ARBA"/>
</dbReference>
<dbReference type="PROSITE" id="PS51257">
    <property type="entry name" value="PROKAR_LIPOPROTEIN"/>
    <property type="match status" value="1"/>
</dbReference>
<dbReference type="Proteomes" id="UP000306509">
    <property type="component" value="Unassembled WGS sequence"/>
</dbReference>
<dbReference type="PANTHER" id="PTHR46847:SF1">
    <property type="entry name" value="D-ALLOSE-BINDING PERIPLASMIC PROTEIN-RELATED"/>
    <property type="match status" value="1"/>
</dbReference>
<dbReference type="STRING" id="180332.GCA_000797495_00876"/>
<comment type="similarity">
    <text evidence="2">Belongs to the bacterial solute-binding protein 2 family.</text>
</comment>
<comment type="caution">
    <text evidence="7">The sequence shown here is derived from an EMBL/GenBank/DDBJ whole genome shotgun (WGS) entry which is preliminary data.</text>
</comment>
<dbReference type="InterPro" id="IPR025997">
    <property type="entry name" value="SBP_2_dom"/>
</dbReference>
<gene>
    <name evidence="7" type="primary">rbsB_2</name>
    <name evidence="7" type="ORF">DSM106044_00527</name>
</gene>
<comment type="subcellular location">
    <subcellularLocation>
        <location evidence="1">Cell envelope</location>
    </subcellularLocation>
</comment>
<feature type="chain" id="PRO_5038794976" evidence="5">
    <location>
        <begin position="18"/>
        <end position="372"/>
    </location>
</feature>
<keyword evidence="3 5" id="KW-0732">Signal</keyword>
<dbReference type="SUPFAM" id="SSF53822">
    <property type="entry name" value="Periplasmic binding protein-like I"/>
    <property type="match status" value="1"/>
</dbReference>
<feature type="domain" description="Periplasmic binding protein" evidence="6">
    <location>
        <begin position="90"/>
        <end position="341"/>
    </location>
</feature>
<dbReference type="RefSeq" id="WP_044295160.1">
    <property type="nucleotide sequence ID" value="NZ_JTGN01000005.1"/>
</dbReference>
<evidence type="ECO:0000256" key="5">
    <source>
        <dbReference type="SAM" id="SignalP"/>
    </source>
</evidence>
<dbReference type="AlphaFoldDB" id="A0A4V6HSD5"/>